<evidence type="ECO:0000313" key="17">
    <source>
        <dbReference type="EMBL" id="KAK7268396.1"/>
    </source>
</evidence>
<evidence type="ECO:0000313" key="18">
    <source>
        <dbReference type="Proteomes" id="UP001372338"/>
    </source>
</evidence>
<evidence type="ECO:0000256" key="4">
    <source>
        <dbReference type="ARBA" id="ARBA00022640"/>
    </source>
</evidence>
<dbReference type="GO" id="GO:0016121">
    <property type="term" value="P:carotene catabolic process"/>
    <property type="evidence" value="ECO:0007669"/>
    <property type="project" value="TreeGrafter"/>
</dbReference>
<evidence type="ECO:0000256" key="7">
    <source>
        <dbReference type="ARBA" id="ARBA00022946"/>
    </source>
</evidence>
<evidence type="ECO:0000256" key="11">
    <source>
        <dbReference type="ARBA" id="ARBA00035929"/>
    </source>
</evidence>
<reference evidence="17 18" key="1">
    <citation type="submission" date="2024-01" db="EMBL/GenBank/DDBJ databases">
        <title>The genomes of 5 underutilized Papilionoideae crops provide insights into root nodulation and disease resistanc.</title>
        <authorList>
            <person name="Yuan L."/>
        </authorList>
    </citation>
    <scope>NUCLEOTIDE SEQUENCE [LARGE SCALE GENOMIC DNA]</scope>
    <source>
        <strain evidence="17">ZHUSHIDOU_FW_LH</strain>
        <tissue evidence="17">Leaf</tissue>
    </source>
</reference>
<dbReference type="PANTHER" id="PTHR10543">
    <property type="entry name" value="BETA-CAROTENE DIOXYGENASE"/>
    <property type="match status" value="1"/>
</dbReference>
<gene>
    <name evidence="17" type="ORF">RIF29_21094</name>
</gene>
<feature type="chain" id="PRO_5043024453" description="9-cis-epoxycarotenoid dioxygenase" evidence="16">
    <location>
        <begin position="28"/>
        <end position="211"/>
    </location>
</feature>
<dbReference type="GO" id="GO:0009688">
    <property type="term" value="P:abscisic acid biosynthetic process"/>
    <property type="evidence" value="ECO:0007669"/>
    <property type="project" value="UniProtKB-KW"/>
</dbReference>
<comment type="catalytic activity">
    <reaction evidence="12">
        <text>9'-cis-neoxanthin + O2 = (3S,5R,6R)-3,5-dihydroxy-6,7-didehydro-5,6-dihydro-12'-apo-beta-caroten-12'-al + 2-cis,4-trans-xanthoxin</text>
        <dbReference type="Rhea" id="RHEA:19677"/>
        <dbReference type="ChEBI" id="CHEBI:15379"/>
        <dbReference type="ChEBI" id="CHEBI:32304"/>
        <dbReference type="ChEBI" id="CHEBI:34596"/>
        <dbReference type="ChEBI" id="CHEBI:35306"/>
        <dbReference type="EC" id="1.13.11.51"/>
    </reaction>
</comment>
<evidence type="ECO:0000256" key="15">
    <source>
        <dbReference type="PIRSR" id="PIRSR604294-1"/>
    </source>
</evidence>
<protein>
    <recommendedName>
        <fullName evidence="13">9-cis-epoxycarotenoid dioxygenase</fullName>
        <ecNumber evidence="13">1.13.11.51</ecNumber>
    </recommendedName>
</protein>
<evidence type="ECO:0000256" key="5">
    <source>
        <dbReference type="ARBA" id="ARBA00022723"/>
    </source>
</evidence>
<feature type="binding site" evidence="15">
    <location>
        <position position="126"/>
    </location>
    <ligand>
        <name>Fe cation</name>
        <dbReference type="ChEBI" id="CHEBI:24875"/>
        <note>catalytic</note>
    </ligand>
</feature>
<comment type="caution">
    <text evidence="17">The sequence shown here is derived from an EMBL/GenBank/DDBJ whole genome shotgun (WGS) entry which is preliminary data.</text>
</comment>
<dbReference type="AlphaFoldDB" id="A0AAN9F5Y6"/>
<evidence type="ECO:0000256" key="6">
    <source>
        <dbReference type="ARBA" id="ARBA00022865"/>
    </source>
</evidence>
<keyword evidence="18" id="KW-1185">Reference proteome</keyword>
<sequence>MMTAWFTPSRSITALLATLAATPKLRGSCRRKTTAVLFSPKRSENSTATPAFSGCFCYTLEHSPESSTSVALAELPMPKWFFFNGKPLAMSEDDLPYELEITSDGDLVTVGRYDFGGQLKRAMIAHPKIDPQSGELFKLSYDFAMTSLKYFWFSSEGKKSTDVEIQLSIPTMVHDFAITKNSVIIPDQQVQGQTLRRACIGYNFRFSIYIL</sequence>
<comment type="catalytic activity">
    <reaction evidence="11">
        <text>9-cis-violaxanthin + O2 = (3S,5R,6S)-5,6-epoxy-3-hydroxy-5,6-dihydro-12'-apo-beta-caroten-12'-al + 2-cis,4-trans-xanthoxin</text>
        <dbReference type="Rhea" id="RHEA:16541"/>
        <dbReference type="ChEBI" id="CHEBI:15379"/>
        <dbReference type="ChEBI" id="CHEBI:32304"/>
        <dbReference type="ChEBI" id="CHEBI:34597"/>
        <dbReference type="ChEBI" id="CHEBI:35305"/>
        <dbReference type="EC" id="1.13.11.51"/>
    </reaction>
</comment>
<evidence type="ECO:0000256" key="3">
    <source>
        <dbReference type="ARBA" id="ARBA00022528"/>
    </source>
</evidence>
<keyword evidence="9" id="KW-0560">Oxidoreductase</keyword>
<evidence type="ECO:0000256" key="10">
    <source>
        <dbReference type="ARBA" id="ARBA00023004"/>
    </source>
</evidence>
<comment type="catalytic activity">
    <reaction evidence="14">
        <text>a 9-cis-epoxycarotenoid + O2 = a 12'-apo-carotenal + 2-cis,4-trans-xanthoxin</text>
        <dbReference type="Rhea" id="RHEA:23328"/>
        <dbReference type="ChEBI" id="CHEBI:15379"/>
        <dbReference type="ChEBI" id="CHEBI:32304"/>
        <dbReference type="ChEBI" id="CHEBI:51972"/>
        <dbReference type="ChEBI" id="CHEBI:51973"/>
        <dbReference type="EC" id="1.13.11.51"/>
    </reaction>
</comment>
<dbReference type="PANTHER" id="PTHR10543:SF26">
    <property type="entry name" value="9-CIS-EPOXYCAROTENOID DIOXYGENASE NCED3, CHLOROPLASTIC"/>
    <property type="match status" value="1"/>
</dbReference>
<proteinExistence type="inferred from homology"/>
<dbReference type="EMBL" id="JAYWIO010000004">
    <property type="protein sequence ID" value="KAK7268396.1"/>
    <property type="molecule type" value="Genomic_DNA"/>
</dbReference>
<evidence type="ECO:0000256" key="9">
    <source>
        <dbReference type="ARBA" id="ARBA00023002"/>
    </source>
</evidence>
<comment type="similarity">
    <text evidence="2">Belongs to the carotenoid oxygenase family.</text>
</comment>
<evidence type="ECO:0000256" key="16">
    <source>
        <dbReference type="SAM" id="SignalP"/>
    </source>
</evidence>
<dbReference type="InterPro" id="IPR004294">
    <property type="entry name" value="Carotenoid_Oase"/>
</dbReference>
<dbReference type="GO" id="GO:0046872">
    <property type="term" value="F:metal ion binding"/>
    <property type="evidence" value="ECO:0007669"/>
    <property type="project" value="UniProtKB-KW"/>
</dbReference>
<feature type="signal peptide" evidence="16">
    <location>
        <begin position="1"/>
        <end position="27"/>
    </location>
</feature>
<keyword evidence="7" id="KW-0809">Transit peptide</keyword>
<keyword evidence="5 15" id="KW-0479">Metal-binding</keyword>
<keyword evidence="16" id="KW-0732">Signal</keyword>
<dbReference type="Proteomes" id="UP001372338">
    <property type="component" value="Unassembled WGS sequence"/>
</dbReference>
<keyword evidence="4" id="KW-0934">Plastid</keyword>
<keyword evidence="8" id="KW-0223">Dioxygenase</keyword>
<evidence type="ECO:0000256" key="12">
    <source>
        <dbReference type="ARBA" id="ARBA00036784"/>
    </source>
</evidence>
<dbReference type="Pfam" id="PF03055">
    <property type="entry name" value="RPE65"/>
    <property type="match status" value="1"/>
</dbReference>
<evidence type="ECO:0000256" key="14">
    <source>
        <dbReference type="ARBA" id="ARBA00048369"/>
    </source>
</evidence>
<comment type="cofactor">
    <cofactor evidence="15">
        <name>Fe(2+)</name>
        <dbReference type="ChEBI" id="CHEBI:29033"/>
    </cofactor>
    <text evidence="15">Binds 1 Fe(2+) ion per subunit.</text>
</comment>
<dbReference type="GO" id="GO:0045549">
    <property type="term" value="F:9-cis-epoxycarotenoid dioxygenase activity"/>
    <property type="evidence" value="ECO:0007669"/>
    <property type="project" value="UniProtKB-EC"/>
</dbReference>
<evidence type="ECO:0000256" key="13">
    <source>
        <dbReference type="ARBA" id="ARBA00039007"/>
    </source>
</evidence>
<keyword evidence="6" id="KW-0937">Abscisic acid biosynthesis</keyword>
<keyword evidence="10 15" id="KW-0408">Iron</keyword>
<keyword evidence="3" id="KW-0150">Chloroplast</keyword>
<dbReference type="EC" id="1.13.11.51" evidence="13"/>
<comment type="subcellular location">
    <subcellularLocation>
        <location evidence="1">Plastid</location>
        <location evidence="1">Chloroplast</location>
    </subcellularLocation>
</comment>
<feature type="binding site" evidence="15">
    <location>
        <position position="174"/>
    </location>
    <ligand>
        <name>Fe cation</name>
        <dbReference type="ChEBI" id="CHEBI:24875"/>
        <note>catalytic</note>
    </ligand>
</feature>
<accession>A0AAN9F5Y6</accession>
<evidence type="ECO:0000256" key="8">
    <source>
        <dbReference type="ARBA" id="ARBA00022964"/>
    </source>
</evidence>
<organism evidence="17 18">
    <name type="scientific">Crotalaria pallida</name>
    <name type="common">Smooth rattlebox</name>
    <name type="synonym">Crotalaria striata</name>
    <dbReference type="NCBI Taxonomy" id="3830"/>
    <lineage>
        <taxon>Eukaryota</taxon>
        <taxon>Viridiplantae</taxon>
        <taxon>Streptophyta</taxon>
        <taxon>Embryophyta</taxon>
        <taxon>Tracheophyta</taxon>
        <taxon>Spermatophyta</taxon>
        <taxon>Magnoliopsida</taxon>
        <taxon>eudicotyledons</taxon>
        <taxon>Gunneridae</taxon>
        <taxon>Pentapetalae</taxon>
        <taxon>rosids</taxon>
        <taxon>fabids</taxon>
        <taxon>Fabales</taxon>
        <taxon>Fabaceae</taxon>
        <taxon>Papilionoideae</taxon>
        <taxon>50 kb inversion clade</taxon>
        <taxon>genistoids sensu lato</taxon>
        <taxon>core genistoids</taxon>
        <taxon>Crotalarieae</taxon>
        <taxon>Crotalaria</taxon>
    </lineage>
</organism>
<dbReference type="GO" id="GO:0009570">
    <property type="term" value="C:chloroplast stroma"/>
    <property type="evidence" value="ECO:0007669"/>
    <property type="project" value="TreeGrafter"/>
</dbReference>
<evidence type="ECO:0000256" key="1">
    <source>
        <dbReference type="ARBA" id="ARBA00004229"/>
    </source>
</evidence>
<name>A0AAN9F5Y6_CROPI</name>
<evidence type="ECO:0000256" key="2">
    <source>
        <dbReference type="ARBA" id="ARBA00006787"/>
    </source>
</evidence>